<gene>
    <name evidence="1" type="ORF">GSTENG00036155001</name>
</gene>
<dbReference type="InterPro" id="IPR012388">
    <property type="entry name" value="CABLES1/2"/>
</dbReference>
<name>Q4RA37_TETNG</name>
<dbReference type="KEGG" id="tng:GSTEN00036155G001"/>
<dbReference type="OrthoDB" id="5353095at2759"/>
<sequence>RIVLICAKRSLCAAFSVLPYGESFYLSDPTLNQPWRRHSSGNISSTLEMLPGLEGFQLDTYGRVYNTHTHTRTHTQRGRQGYLILFPLHQSVSYAQFLYPTNALVKQKPSS</sequence>
<accession>Q4RA37</accession>
<organism evidence="1">
    <name type="scientific">Tetraodon nigroviridis</name>
    <name type="common">Spotted green pufferfish</name>
    <name type="synonym">Chelonodon nigroviridis</name>
    <dbReference type="NCBI Taxonomy" id="99883"/>
    <lineage>
        <taxon>Eukaryota</taxon>
        <taxon>Metazoa</taxon>
        <taxon>Chordata</taxon>
        <taxon>Craniata</taxon>
        <taxon>Vertebrata</taxon>
        <taxon>Euteleostomi</taxon>
        <taxon>Actinopterygii</taxon>
        <taxon>Neopterygii</taxon>
        <taxon>Teleostei</taxon>
        <taxon>Neoteleostei</taxon>
        <taxon>Acanthomorphata</taxon>
        <taxon>Eupercaria</taxon>
        <taxon>Tetraodontiformes</taxon>
        <taxon>Tetradontoidea</taxon>
        <taxon>Tetraodontidae</taxon>
        <taxon>Tetraodon</taxon>
    </lineage>
</organism>
<reference evidence="1" key="1">
    <citation type="journal article" date="2004" name="Nature">
        <title>Genome duplication in the teleost fish Tetraodon nigroviridis reveals the early vertebrate proto-karyotype.</title>
        <authorList>
            <person name="Jaillon O."/>
            <person name="Aury J.-M."/>
            <person name="Brunet F."/>
            <person name="Petit J.-L."/>
            <person name="Stange-Thomann N."/>
            <person name="Mauceli E."/>
            <person name="Bouneau L."/>
            <person name="Fischer C."/>
            <person name="Ozouf-Costaz C."/>
            <person name="Bernot A."/>
            <person name="Nicaud S."/>
            <person name="Jaffe D."/>
            <person name="Fisher S."/>
            <person name="Lutfalla G."/>
            <person name="Dossat C."/>
            <person name="Segurens B."/>
            <person name="Dasilva C."/>
            <person name="Salanoubat M."/>
            <person name="Levy M."/>
            <person name="Boudet N."/>
            <person name="Castellano S."/>
            <person name="Anthouard V."/>
            <person name="Jubin C."/>
            <person name="Castelli V."/>
            <person name="Katinka M."/>
            <person name="Vacherie B."/>
            <person name="Biemont C."/>
            <person name="Skalli Z."/>
            <person name="Cattolico L."/>
            <person name="Poulain J."/>
            <person name="De Berardinis V."/>
            <person name="Cruaud C."/>
            <person name="Duprat S."/>
            <person name="Brottier P."/>
            <person name="Coutanceau J.-P."/>
            <person name="Gouzy J."/>
            <person name="Parra G."/>
            <person name="Lardier G."/>
            <person name="Chapple C."/>
            <person name="McKernan K.J."/>
            <person name="McEwan P."/>
            <person name="Bosak S."/>
            <person name="Kellis M."/>
            <person name="Volff J.-N."/>
            <person name="Guigo R."/>
            <person name="Zody M.C."/>
            <person name="Mesirov J."/>
            <person name="Lindblad-Toh K."/>
            <person name="Birren B."/>
            <person name="Nusbaum C."/>
            <person name="Kahn D."/>
            <person name="Robinson-Rechavi M."/>
            <person name="Laudet V."/>
            <person name="Schachter V."/>
            <person name="Quetier F."/>
            <person name="Saurin W."/>
            <person name="Scarpelli C."/>
            <person name="Wincker P."/>
            <person name="Lander E.S."/>
            <person name="Weissenbach J."/>
            <person name="Roest Crollius H."/>
        </authorList>
    </citation>
    <scope>NUCLEOTIDE SEQUENCE [LARGE SCALE GENOMIC DNA]</scope>
</reference>
<feature type="non-terminal residue" evidence="1">
    <location>
        <position position="111"/>
    </location>
</feature>
<protein>
    <submittedName>
        <fullName evidence="1">(spotted green pufferfish) hypothetical protein</fullName>
    </submittedName>
</protein>
<dbReference type="PANTHER" id="PTHR22896:SF3">
    <property type="entry name" value="CDK5 AND ABL1 ENZYME SUBSTRATE 2"/>
    <property type="match status" value="1"/>
</dbReference>
<dbReference type="GO" id="GO:0051726">
    <property type="term" value="P:regulation of cell cycle"/>
    <property type="evidence" value="ECO:0007669"/>
    <property type="project" value="InterPro"/>
</dbReference>
<dbReference type="EMBL" id="CAAE01024537">
    <property type="protein sequence ID" value="CAG14746.1"/>
    <property type="molecule type" value="Genomic_DNA"/>
</dbReference>
<feature type="non-terminal residue" evidence="1">
    <location>
        <position position="1"/>
    </location>
</feature>
<proteinExistence type="predicted"/>
<evidence type="ECO:0000313" key="1">
    <source>
        <dbReference type="EMBL" id="CAG14746.1"/>
    </source>
</evidence>
<reference evidence="1" key="2">
    <citation type="submission" date="2004-02" db="EMBL/GenBank/DDBJ databases">
        <authorList>
            <consortium name="Genoscope"/>
            <consortium name="Whitehead Institute Centre for Genome Research"/>
        </authorList>
    </citation>
    <scope>NUCLEOTIDE SEQUENCE</scope>
</reference>
<dbReference type="AlphaFoldDB" id="Q4RA37"/>
<dbReference type="PANTHER" id="PTHR22896">
    <property type="entry name" value="CDK5 AND ABL1 ENZYME SUBSTRATE 1"/>
    <property type="match status" value="1"/>
</dbReference>
<comment type="caution">
    <text evidence="1">The sequence shown here is derived from an EMBL/GenBank/DDBJ whole genome shotgun (WGS) entry which is preliminary data.</text>
</comment>